<sequence>MNVLIEILNNNIEYLIGLVSGAVIACSGVLIDHKLNDDKITHLVWRFVREEFTFNFETLEQWENNLTNEIGLLETGGQIHTFPPPKFKVRTWEMIFTKLPPKKFNNQTLLLHLRIMNNELIRLNDSYNQRLNILNSSKLPIDNIKSLNKSTIEYMQPMKKRLKMLEKEYGLALKINETAKDEKNVFKKCNRKEELKDYNKIKDLSDDTNSNANA</sequence>
<keyword evidence="2" id="KW-1185">Reference proteome</keyword>
<evidence type="ECO:0000313" key="2">
    <source>
        <dbReference type="Proteomes" id="UP000752012"/>
    </source>
</evidence>
<comment type="caution">
    <text evidence="1">The sequence shown here is derived from an EMBL/GenBank/DDBJ whole genome shotgun (WGS) entry which is preliminary data.</text>
</comment>
<name>A0A969PTT3_9BACI</name>
<proteinExistence type="predicted"/>
<organism evidence="1 2">
    <name type="scientific">Alkalicoccus luteus</name>
    <dbReference type="NCBI Taxonomy" id="1237094"/>
    <lineage>
        <taxon>Bacteria</taxon>
        <taxon>Bacillati</taxon>
        <taxon>Bacillota</taxon>
        <taxon>Bacilli</taxon>
        <taxon>Bacillales</taxon>
        <taxon>Bacillaceae</taxon>
        <taxon>Alkalicoccus</taxon>
    </lineage>
</organism>
<dbReference type="Proteomes" id="UP000752012">
    <property type="component" value="Unassembled WGS sequence"/>
</dbReference>
<evidence type="ECO:0000313" key="1">
    <source>
        <dbReference type="EMBL" id="NJP39375.1"/>
    </source>
</evidence>
<dbReference type="RefSeq" id="WP_168009712.1">
    <property type="nucleotide sequence ID" value="NZ_JAATHJ010000052.1"/>
</dbReference>
<protein>
    <submittedName>
        <fullName evidence="1">Uncharacterized protein</fullName>
    </submittedName>
</protein>
<reference evidence="1 2" key="1">
    <citation type="submission" date="2020-03" db="EMBL/GenBank/DDBJ databases">
        <title>Assessment of the enzymatic potential of alkaline-tolerant lipase obtained from Bacillus luteus H11 (technogenic soil) for the bioremediation of saline soils contaminated with petroleum substances.</title>
        <authorList>
            <person name="Kalwasinska A."/>
        </authorList>
    </citation>
    <scope>NUCLEOTIDE SEQUENCE [LARGE SCALE GENOMIC DNA]</scope>
    <source>
        <strain evidence="1 2">H11</strain>
    </source>
</reference>
<dbReference type="AlphaFoldDB" id="A0A969PTT3"/>
<dbReference type="EMBL" id="JAATHJ010000052">
    <property type="protein sequence ID" value="NJP39375.1"/>
    <property type="molecule type" value="Genomic_DNA"/>
</dbReference>
<gene>
    <name evidence="1" type="ORF">HCN83_17525</name>
</gene>
<accession>A0A969PTT3</accession>